<dbReference type="InterPro" id="IPR054728">
    <property type="entry name" value="RsmB-like_ferredoxin"/>
</dbReference>
<evidence type="ECO:0000256" key="1">
    <source>
        <dbReference type="ARBA" id="ARBA00022603"/>
    </source>
</evidence>
<dbReference type="PROSITE" id="PS51686">
    <property type="entry name" value="SAM_MT_RSMB_NOP"/>
    <property type="match status" value="1"/>
</dbReference>
<evidence type="ECO:0000256" key="3">
    <source>
        <dbReference type="ARBA" id="ARBA00022691"/>
    </source>
</evidence>
<dbReference type="EMBL" id="PVZS01000003">
    <property type="protein sequence ID" value="PSC06373.1"/>
    <property type="molecule type" value="Genomic_DNA"/>
</dbReference>
<dbReference type="Pfam" id="PF22458">
    <property type="entry name" value="RsmF-B_ferredox"/>
    <property type="match status" value="1"/>
</dbReference>
<dbReference type="Pfam" id="PF01189">
    <property type="entry name" value="Methyltr_RsmB-F"/>
    <property type="match status" value="1"/>
</dbReference>
<dbReference type="InterPro" id="IPR029063">
    <property type="entry name" value="SAM-dependent_MTases_sf"/>
</dbReference>
<evidence type="ECO:0000256" key="2">
    <source>
        <dbReference type="ARBA" id="ARBA00022679"/>
    </source>
</evidence>
<dbReference type="InterPro" id="IPR023267">
    <property type="entry name" value="RCMT"/>
</dbReference>
<dbReference type="Gene3D" id="3.40.50.150">
    <property type="entry name" value="Vaccinia Virus protein VP39"/>
    <property type="match status" value="1"/>
</dbReference>
<organism evidence="7 8">
    <name type="scientific">Alsobacter soli</name>
    <dbReference type="NCBI Taxonomy" id="2109933"/>
    <lineage>
        <taxon>Bacteria</taxon>
        <taxon>Pseudomonadati</taxon>
        <taxon>Pseudomonadota</taxon>
        <taxon>Alphaproteobacteria</taxon>
        <taxon>Hyphomicrobiales</taxon>
        <taxon>Alsobacteraceae</taxon>
        <taxon>Alsobacter</taxon>
    </lineage>
</organism>
<proteinExistence type="inferred from homology"/>
<comment type="similarity">
    <text evidence="5">Belongs to the class I-like SAM-binding methyltransferase superfamily. RsmB/NOP family.</text>
</comment>
<evidence type="ECO:0000313" key="8">
    <source>
        <dbReference type="Proteomes" id="UP000239772"/>
    </source>
</evidence>
<keyword evidence="8" id="KW-1185">Reference proteome</keyword>
<name>A0A2T1HXE2_9HYPH</name>
<dbReference type="InterPro" id="IPR049560">
    <property type="entry name" value="MeTrfase_RsmB-F_NOP2_cat"/>
</dbReference>
<feature type="binding site" evidence="5">
    <location>
        <position position="262"/>
    </location>
    <ligand>
        <name>S-adenosyl-L-methionine</name>
        <dbReference type="ChEBI" id="CHEBI:59789"/>
    </ligand>
</feature>
<dbReference type="GO" id="GO:0003723">
    <property type="term" value="F:RNA binding"/>
    <property type="evidence" value="ECO:0007669"/>
    <property type="project" value="UniProtKB-UniRule"/>
</dbReference>
<gene>
    <name evidence="7" type="ORF">SLNSH_03555</name>
</gene>
<evidence type="ECO:0000313" key="7">
    <source>
        <dbReference type="EMBL" id="PSC06373.1"/>
    </source>
</evidence>
<reference evidence="8" key="1">
    <citation type="submission" date="2018-03" db="EMBL/GenBank/DDBJ databases">
        <authorList>
            <person name="Sun L."/>
            <person name="Liu H."/>
            <person name="Chen W."/>
            <person name="Huang K."/>
            <person name="Liu W."/>
            <person name="Gao X."/>
        </authorList>
    </citation>
    <scope>NUCLEOTIDE SEQUENCE [LARGE SCALE GENOMIC DNA]</scope>
    <source>
        <strain evidence="8">SH9</strain>
    </source>
</reference>
<dbReference type="PANTHER" id="PTHR22807">
    <property type="entry name" value="NOP2 YEAST -RELATED NOL1/NOP2/FMU SUN DOMAIN-CONTAINING"/>
    <property type="match status" value="1"/>
</dbReference>
<dbReference type="PANTHER" id="PTHR22807:SF53">
    <property type="entry name" value="RIBOSOMAL RNA SMALL SUBUNIT METHYLTRANSFERASE B-RELATED"/>
    <property type="match status" value="1"/>
</dbReference>
<dbReference type="InterPro" id="IPR001678">
    <property type="entry name" value="MeTrfase_RsmB-F_NOP2_dom"/>
</dbReference>
<feature type="binding site" evidence="5">
    <location>
        <position position="309"/>
    </location>
    <ligand>
        <name>S-adenosyl-L-methionine</name>
        <dbReference type="ChEBI" id="CHEBI:59789"/>
    </ligand>
</feature>
<dbReference type="PRINTS" id="PR02008">
    <property type="entry name" value="RCMTFAMILY"/>
</dbReference>
<comment type="caution">
    <text evidence="5">Lacks conserved residue(s) required for the propagation of feature annotation.</text>
</comment>
<evidence type="ECO:0000256" key="4">
    <source>
        <dbReference type="ARBA" id="ARBA00022884"/>
    </source>
</evidence>
<sequence>MTPAARISAAIEVLADIEARRRPAADALKDWGLSHRFAGSGDRSAIGGLVFDALRRKASAAWLSGSDAPRAVLIGALRLARGWDAERIQSLFTGERFAPEPLTDEERSALTGRTLEGAPAWVAGDYPEWLDGQFAAAFGESRAEELAALATRAPVDMRVNTLKAARDKVAAALAHLGVQPTPRSPLGLRITVGEDARAPNVQSEPAFQKGWIEIQDEGSQLAALLAAADPGMQVIDLCAGGGGKTLALAAQMDNRGQVFATDSDKRRLAPIFERLTRAGVRNVQIKAPKGKDGEPLADLRGHADLVVVDAPCTGTGTWRRNPDAKWRVRPNSLDTRIAEQAVVLDRAATFLKPGGRIAYITCSVLPAENDETVAAFLDRTSGFGVIPPAKVAADAGQPDLAAFASPAGHGIQMSPRRTGTDGFYVALLRRTA</sequence>
<protein>
    <submittedName>
        <fullName evidence="7">MFS transporter</fullName>
    </submittedName>
</protein>
<feature type="domain" description="SAM-dependent MTase RsmB/NOP-type" evidence="6">
    <location>
        <begin position="145"/>
        <end position="431"/>
    </location>
</feature>
<evidence type="ECO:0000256" key="5">
    <source>
        <dbReference type="PROSITE-ProRule" id="PRU01023"/>
    </source>
</evidence>
<dbReference type="AlphaFoldDB" id="A0A2T1HXE2"/>
<dbReference type="GO" id="GO:0001510">
    <property type="term" value="P:RNA methylation"/>
    <property type="evidence" value="ECO:0007669"/>
    <property type="project" value="InterPro"/>
</dbReference>
<comment type="caution">
    <text evidence="7">The sequence shown here is derived from an EMBL/GenBank/DDBJ whole genome shotgun (WGS) entry which is preliminary data.</text>
</comment>
<dbReference type="GO" id="GO:0008173">
    <property type="term" value="F:RNA methyltransferase activity"/>
    <property type="evidence" value="ECO:0007669"/>
    <property type="project" value="InterPro"/>
</dbReference>
<dbReference type="CDD" id="cd02440">
    <property type="entry name" value="AdoMet_MTases"/>
    <property type="match status" value="1"/>
</dbReference>
<evidence type="ECO:0000259" key="6">
    <source>
        <dbReference type="PROSITE" id="PS51686"/>
    </source>
</evidence>
<keyword evidence="1 5" id="KW-0489">Methyltransferase</keyword>
<dbReference type="Proteomes" id="UP000239772">
    <property type="component" value="Unassembled WGS sequence"/>
</dbReference>
<keyword evidence="3 5" id="KW-0949">S-adenosyl-L-methionine</keyword>
<dbReference type="OrthoDB" id="9810297at2"/>
<keyword evidence="2 5" id="KW-0808">Transferase</keyword>
<dbReference type="RefSeq" id="WP_106335287.1">
    <property type="nucleotide sequence ID" value="NZ_PVZS01000003.1"/>
</dbReference>
<dbReference type="SUPFAM" id="SSF53335">
    <property type="entry name" value="S-adenosyl-L-methionine-dependent methyltransferases"/>
    <property type="match status" value="1"/>
</dbReference>
<accession>A0A2T1HXE2</accession>
<keyword evidence="4 5" id="KW-0694">RNA-binding</keyword>
<feature type="active site" description="Nucleophile" evidence="5">
    <location>
        <position position="362"/>
    </location>
</feature>